<dbReference type="PANTHER" id="PTHR44229">
    <property type="entry name" value="15-HYDROXYPROSTAGLANDIN DEHYDROGENASE [NAD(+)]"/>
    <property type="match status" value="1"/>
</dbReference>
<evidence type="ECO:0000313" key="4">
    <source>
        <dbReference type="Proteomes" id="UP000070444"/>
    </source>
</evidence>
<dbReference type="OMA" id="NWENIRV"/>
<dbReference type="STRING" id="796925.A0A137P8Q0"/>
<organism evidence="3 4">
    <name type="scientific">Conidiobolus coronatus (strain ATCC 28846 / CBS 209.66 / NRRL 28638)</name>
    <name type="common">Delacroixia coronata</name>
    <dbReference type="NCBI Taxonomy" id="796925"/>
    <lineage>
        <taxon>Eukaryota</taxon>
        <taxon>Fungi</taxon>
        <taxon>Fungi incertae sedis</taxon>
        <taxon>Zoopagomycota</taxon>
        <taxon>Entomophthoromycotina</taxon>
        <taxon>Entomophthoromycetes</taxon>
        <taxon>Entomophthorales</taxon>
        <taxon>Ancylistaceae</taxon>
        <taxon>Conidiobolus</taxon>
    </lineage>
</organism>
<gene>
    <name evidence="3" type="ORF">CONCODRAFT_69871</name>
</gene>
<sequence length="237" mass="26146">MKVENTCSIVTGGSKGIGRAIVELIVSKGGNVIIGDVLDKEGQEVADSINKSGKKRAVFVHCDVSKLEELKNLFKVADEEFGGAQIMFNNAGINEPEYPYTDLGSTSAREPCKEFPFYSFTKNSVWHFTHIMSQLNWENIRVNCIAPGYTRTDILKDGDVDETEILESTIGLLEPPYIASKMLELVEDDKANGVVKWVELEGDQLASKVHVISANEEVAKFLANSNKDGKEENVPMN</sequence>
<dbReference type="SUPFAM" id="SSF51735">
    <property type="entry name" value="NAD(P)-binding Rossmann-fold domains"/>
    <property type="match status" value="1"/>
</dbReference>
<reference evidence="3 4" key="1">
    <citation type="journal article" date="2015" name="Genome Biol. Evol.">
        <title>Phylogenomic analyses indicate that early fungi evolved digesting cell walls of algal ancestors of land plants.</title>
        <authorList>
            <person name="Chang Y."/>
            <person name="Wang S."/>
            <person name="Sekimoto S."/>
            <person name="Aerts A.L."/>
            <person name="Choi C."/>
            <person name="Clum A."/>
            <person name="LaButti K.M."/>
            <person name="Lindquist E.A."/>
            <person name="Yee Ngan C."/>
            <person name="Ohm R.A."/>
            <person name="Salamov A.A."/>
            <person name="Grigoriev I.V."/>
            <person name="Spatafora J.W."/>
            <person name="Berbee M.L."/>
        </authorList>
    </citation>
    <scope>NUCLEOTIDE SEQUENCE [LARGE SCALE GENOMIC DNA]</scope>
    <source>
        <strain evidence="3 4">NRRL 28638</strain>
    </source>
</reference>
<evidence type="ECO:0000256" key="1">
    <source>
        <dbReference type="ARBA" id="ARBA00006484"/>
    </source>
</evidence>
<proteinExistence type="inferred from homology"/>
<accession>A0A137P8Q0</accession>
<dbReference type="InterPro" id="IPR036291">
    <property type="entry name" value="NAD(P)-bd_dom_sf"/>
</dbReference>
<evidence type="ECO:0000256" key="2">
    <source>
        <dbReference type="ARBA" id="ARBA00023002"/>
    </source>
</evidence>
<dbReference type="AlphaFoldDB" id="A0A137P8Q0"/>
<name>A0A137P8Q0_CONC2</name>
<dbReference type="PANTHER" id="PTHR44229:SF4">
    <property type="entry name" value="15-HYDROXYPROSTAGLANDIN DEHYDROGENASE [NAD(+)]"/>
    <property type="match status" value="1"/>
</dbReference>
<dbReference type="EMBL" id="KQ964476">
    <property type="protein sequence ID" value="KXN71380.1"/>
    <property type="molecule type" value="Genomic_DNA"/>
</dbReference>
<dbReference type="Gene3D" id="3.40.50.720">
    <property type="entry name" value="NAD(P)-binding Rossmann-like Domain"/>
    <property type="match status" value="2"/>
</dbReference>
<dbReference type="Pfam" id="PF00106">
    <property type="entry name" value="adh_short"/>
    <property type="match status" value="2"/>
</dbReference>
<dbReference type="Proteomes" id="UP000070444">
    <property type="component" value="Unassembled WGS sequence"/>
</dbReference>
<evidence type="ECO:0000313" key="3">
    <source>
        <dbReference type="EMBL" id="KXN71380.1"/>
    </source>
</evidence>
<dbReference type="InterPro" id="IPR002347">
    <property type="entry name" value="SDR_fam"/>
</dbReference>
<comment type="similarity">
    <text evidence="1">Belongs to the short-chain dehydrogenases/reductases (SDR) family.</text>
</comment>
<keyword evidence="4" id="KW-1185">Reference proteome</keyword>
<dbReference type="GO" id="GO:0005737">
    <property type="term" value="C:cytoplasm"/>
    <property type="evidence" value="ECO:0007669"/>
    <property type="project" value="TreeGrafter"/>
</dbReference>
<keyword evidence="2" id="KW-0560">Oxidoreductase</keyword>
<dbReference type="GO" id="GO:0016616">
    <property type="term" value="F:oxidoreductase activity, acting on the CH-OH group of donors, NAD or NADP as acceptor"/>
    <property type="evidence" value="ECO:0007669"/>
    <property type="project" value="TreeGrafter"/>
</dbReference>
<protein>
    <submittedName>
        <fullName evidence="3">NAD(P)-binding protein</fullName>
    </submittedName>
</protein>
<dbReference type="PRINTS" id="PR00081">
    <property type="entry name" value="GDHRDH"/>
</dbReference>
<dbReference type="OrthoDB" id="5840532at2759"/>